<feature type="domain" description="Cadherin" evidence="7">
    <location>
        <begin position="43"/>
        <end position="120"/>
    </location>
</feature>
<dbReference type="InterPro" id="IPR002126">
    <property type="entry name" value="Cadherin-like_dom"/>
</dbReference>
<dbReference type="Proteomes" id="UP000324222">
    <property type="component" value="Unassembled WGS sequence"/>
</dbReference>
<gene>
    <name evidence="8" type="primary">cdh-3</name>
    <name evidence="8" type="ORF">E2C01_023418</name>
</gene>
<accession>A0A5B7E9S0</accession>
<dbReference type="GO" id="GO:0007156">
    <property type="term" value="P:homophilic cell adhesion via plasma membrane adhesion molecules"/>
    <property type="evidence" value="ECO:0007669"/>
    <property type="project" value="InterPro"/>
</dbReference>
<feature type="region of interest" description="Disordered" evidence="6">
    <location>
        <begin position="204"/>
        <end position="223"/>
    </location>
</feature>
<dbReference type="PROSITE" id="PS50268">
    <property type="entry name" value="CADHERIN_2"/>
    <property type="match status" value="1"/>
</dbReference>
<dbReference type="GO" id="GO:0016477">
    <property type="term" value="P:cell migration"/>
    <property type="evidence" value="ECO:0007669"/>
    <property type="project" value="TreeGrafter"/>
</dbReference>
<evidence type="ECO:0000256" key="1">
    <source>
        <dbReference type="ARBA" id="ARBA00004370"/>
    </source>
</evidence>
<reference evidence="8 9" key="1">
    <citation type="submission" date="2019-05" db="EMBL/GenBank/DDBJ databases">
        <title>Another draft genome of Portunus trituberculatus and its Hox gene families provides insights of decapod evolution.</title>
        <authorList>
            <person name="Jeong J.-H."/>
            <person name="Song I."/>
            <person name="Kim S."/>
            <person name="Choi T."/>
            <person name="Kim D."/>
            <person name="Ryu S."/>
            <person name="Kim W."/>
        </authorList>
    </citation>
    <scope>NUCLEOTIDE SEQUENCE [LARGE SCALE GENOMIC DNA]</scope>
    <source>
        <tissue evidence="8">Muscle</tissue>
    </source>
</reference>
<organism evidence="8 9">
    <name type="scientific">Portunus trituberculatus</name>
    <name type="common">Swimming crab</name>
    <name type="synonym">Neptunus trituberculatus</name>
    <dbReference type="NCBI Taxonomy" id="210409"/>
    <lineage>
        <taxon>Eukaryota</taxon>
        <taxon>Metazoa</taxon>
        <taxon>Ecdysozoa</taxon>
        <taxon>Arthropoda</taxon>
        <taxon>Crustacea</taxon>
        <taxon>Multicrustacea</taxon>
        <taxon>Malacostraca</taxon>
        <taxon>Eumalacostraca</taxon>
        <taxon>Eucarida</taxon>
        <taxon>Decapoda</taxon>
        <taxon>Pleocyemata</taxon>
        <taxon>Brachyura</taxon>
        <taxon>Eubrachyura</taxon>
        <taxon>Portunoidea</taxon>
        <taxon>Portunidae</taxon>
        <taxon>Portuninae</taxon>
        <taxon>Portunus</taxon>
    </lineage>
</organism>
<dbReference type="CDD" id="cd11304">
    <property type="entry name" value="Cadherin_repeat"/>
    <property type="match status" value="1"/>
</dbReference>
<keyword evidence="9" id="KW-1185">Reference proteome</keyword>
<dbReference type="InterPro" id="IPR015919">
    <property type="entry name" value="Cadherin-like_sf"/>
</dbReference>
<evidence type="ECO:0000256" key="3">
    <source>
        <dbReference type="ARBA" id="ARBA00022837"/>
    </source>
</evidence>
<proteinExistence type="predicted"/>
<name>A0A5B7E9S0_PORTR</name>
<dbReference type="GO" id="GO:0045296">
    <property type="term" value="F:cadherin binding"/>
    <property type="evidence" value="ECO:0007669"/>
    <property type="project" value="TreeGrafter"/>
</dbReference>
<dbReference type="GO" id="GO:0005509">
    <property type="term" value="F:calcium ion binding"/>
    <property type="evidence" value="ECO:0007669"/>
    <property type="project" value="UniProtKB-UniRule"/>
</dbReference>
<dbReference type="PANTHER" id="PTHR24027:SF438">
    <property type="entry name" value="CADHERIN 23"/>
    <property type="match status" value="1"/>
</dbReference>
<dbReference type="Pfam" id="PF00028">
    <property type="entry name" value="Cadherin"/>
    <property type="match status" value="1"/>
</dbReference>
<keyword evidence="4" id="KW-0472">Membrane</keyword>
<keyword evidence="3 5" id="KW-0106">Calcium</keyword>
<evidence type="ECO:0000256" key="2">
    <source>
        <dbReference type="ARBA" id="ARBA00022737"/>
    </source>
</evidence>
<dbReference type="GO" id="GO:0008013">
    <property type="term" value="F:beta-catenin binding"/>
    <property type="evidence" value="ECO:0007669"/>
    <property type="project" value="TreeGrafter"/>
</dbReference>
<evidence type="ECO:0000313" key="8">
    <source>
        <dbReference type="EMBL" id="MPC30159.1"/>
    </source>
</evidence>
<feature type="compositionally biased region" description="Low complexity" evidence="6">
    <location>
        <begin position="204"/>
        <end position="214"/>
    </location>
</feature>
<evidence type="ECO:0000313" key="9">
    <source>
        <dbReference type="Proteomes" id="UP000324222"/>
    </source>
</evidence>
<dbReference type="Gene3D" id="2.60.40.60">
    <property type="entry name" value="Cadherins"/>
    <property type="match status" value="1"/>
</dbReference>
<evidence type="ECO:0000256" key="4">
    <source>
        <dbReference type="ARBA" id="ARBA00023136"/>
    </source>
</evidence>
<dbReference type="EMBL" id="VSRR010002203">
    <property type="protein sequence ID" value="MPC30159.1"/>
    <property type="molecule type" value="Genomic_DNA"/>
</dbReference>
<dbReference type="InterPro" id="IPR039808">
    <property type="entry name" value="Cadherin"/>
</dbReference>
<evidence type="ECO:0000256" key="5">
    <source>
        <dbReference type="PROSITE-ProRule" id="PRU00043"/>
    </source>
</evidence>
<dbReference type="AlphaFoldDB" id="A0A5B7E9S0"/>
<dbReference type="OrthoDB" id="6252479at2759"/>
<comment type="subcellular location">
    <subcellularLocation>
        <location evidence="1">Membrane</location>
    </subcellularLocation>
</comment>
<keyword evidence="2" id="KW-0677">Repeat</keyword>
<dbReference type="GO" id="GO:0016342">
    <property type="term" value="C:catenin complex"/>
    <property type="evidence" value="ECO:0007669"/>
    <property type="project" value="TreeGrafter"/>
</dbReference>
<sequence>MLPELPERLCACLRVLPAGHSRVTTYWVTVQDLNDVPPVFDRSMGVYEVQLPENREVGKPTGIRLAVDDADEVNEFTFDIISGNEGRKFSIDETSRTIVVAAPLDYDYPVNDRNPRPEYECLAGWRHFGLLSPFTLQAPRQDTLRQRGVVYGLTAALTTGGGLCLALQKQFSHKDYFFPLSSPVLGFAVGHVSPRLTWRGPALPSSVPPVSQQPDGHGMKRTPVYSVDYNVTSQ</sequence>
<comment type="caution">
    <text evidence="8">The sequence shown here is derived from an EMBL/GenBank/DDBJ whole genome shotgun (WGS) entry which is preliminary data.</text>
</comment>
<dbReference type="SUPFAM" id="SSF49313">
    <property type="entry name" value="Cadherin-like"/>
    <property type="match status" value="1"/>
</dbReference>
<protein>
    <submittedName>
        <fullName evidence="8">Cadherin-3</fullName>
    </submittedName>
</protein>
<evidence type="ECO:0000256" key="6">
    <source>
        <dbReference type="SAM" id="MobiDB-lite"/>
    </source>
</evidence>
<evidence type="ECO:0000259" key="7">
    <source>
        <dbReference type="PROSITE" id="PS50268"/>
    </source>
</evidence>
<dbReference type="PANTHER" id="PTHR24027">
    <property type="entry name" value="CADHERIN-23"/>
    <property type="match status" value="1"/>
</dbReference>